<protein>
    <submittedName>
        <fullName evidence="2">Uncharacterized protein</fullName>
    </submittedName>
</protein>
<reference evidence="2" key="1">
    <citation type="submission" date="2018-05" db="EMBL/GenBank/DDBJ databases">
        <title>Draft genome of Mucuna pruriens seed.</title>
        <authorList>
            <person name="Nnadi N.E."/>
            <person name="Vos R."/>
            <person name="Hasami M.H."/>
            <person name="Devisetty U.K."/>
            <person name="Aguiy J.C."/>
        </authorList>
    </citation>
    <scope>NUCLEOTIDE SEQUENCE [LARGE SCALE GENOMIC DNA]</scope>
    <source>
        <strain evidence="2">JCA_2017</strain>
    </source>
</reference>
<keyword evidence="3" id="KW-1185">Reference proteome</keyword>
<feature type="non-terminal residue" evidence="2">
    <location>
        <position position="1"/>
    </location>
</feature>
<dbReference type="Proteomes" id="UP000257109">
    <property type="component" value="Unassembled WGS sequence"/>
</dbReference>
<comment type="caution">
    <text evidence="2">The sequence shown here is derived from an EMBL/GenBank/DDBJ whole genome shotgun (WGS) entry which is preliminary data.</text>
</comment>
<name>A0A371FNR4_MUCPR</name>
<feature type="compositionally biased region" description="Basic and acidic residues" evidence="1">
    <location>
        <begin position="25"/>
        <end position="43"/>
    </location>
</feature>
<evidence type="ECO:0000256" key="1">
    <source>
        <dbReference type="SAM" id="MobiDB-lite"/>
    </source>
</evidence>
<evidence type="ECO:0000313" key="3">
    <source>
        <dbReference type="Proteomes" id="UP000257109"/>
    </source>
</evidence>
<proteinExistence type="predicted"/>
<accession>A0A371FNR4</accession>
<dbReference type="EMBL" id="QJKJ01008376">
    <property type="protein sequence ID" value="RDX79968.1"/>
    <property type="molecule type" value="Genomic_DNA"/>
</dbReference>
<evidence type="ECO:0000313" key="2">
    <source>
        <dbReference type="EMBL" id="RDX79968.1"/>
    </source>
</evidence>
<organism evidence="2 3">
    <name type="scientific">Mucuna pruriens</name>
    <name type="common">Velvet bean</name>
    <name type="synonym">Dolichos pruriens</name>
    <dbReference type="NCBI Taxonomy" id="157652"/>
    <lineage>
        <taxon>Eukaryota</taxon>
        <taxon>Viridiplantae</taxon>
        <taxon>Streptophyta</taxon>
        <taxon>Embryophyta</taxon>
        <taxon>Tracheophyta</taxon>
        <taxon>Spermatophyta</taxon>
        <taxon>Magnoliopsida</taxon>
        <taxon>eudicotyledons</taxon>
        <taxon>Gunneridae</taxon>
        <taxon>Pentapetalae</taxon>
        <taxon>rosids</taxon>
        <taxon>fabids</taxon>
        <taxon>Fabales</taxon>
        <taxon>Fabaceae</taxon>
        <taxon>Papilionoideae</taxon>
        <taxon>50 kb inversion clade</taxon>
        <taxon>NPAAA clade</taxon>
        <taxon>indigoferoid/millettioid clade</taxon>
        <taxon>Phaseoleae</taxon>
        <taxon>Mucuna</taxon>
    </lineage>
</organism>
<dbReference type="AlphaFoldDB" id="A0A371FNR4"/>
<gene>
    <name evidence="2" type="ORF">CR513_39537</name>
</gene>
<sequence>MIMLSGDALRIWDTQAPNLRPNSLQKEKDDGHGHISHEGLKEEETLELKGPMTRGRLKKLQEELDEPTVGDKTIEIAPSKS</sequence>
<feature type="region of interest" description="Disordered" evidence="1">
    <location>
        <begin position="19"/>
        <end position="43"/>
    </location>
</feature>